<dbReference type="Proteomes" id="UP000240608">
    <property type="component" value="Unassembled WGS sequence"/>
</dbReference>
<dbReference type="RefSeq" id="WP_229712542.1">
    <property type="nucleotide sequence ID" value="NZ_BAABHU010000005.1"/>
</dbReference>
<accession>A0A2T4DMU9</accession>
<reference evidence="1" key="1">
    <citation type="journal article" date="2014" name="Int. J. Syst. Evol. Microbiol.">
        <title>Complete genome of a new Firmicutes species belonging to the dominant human colonic microbiota ('Ruminococcus bicirculans') reveals two chromosomes and a selective capacity to utilize plant glucans.</title>
        <authorList>
            <consortium name="NISC Comparative Sequencing Program"/>
            <person name="Wegmann U."/>
            <person name="Louis P."/>
            <person name="Goesmann A."/>
            <person name="Henrissat B."/>
            <person name="Duncan S.H."/>
            <person name="Flint H.J."/>
        </authorList>
    </citation>
    <scope>NUCLEOTIDE SEQUENCE</scope>
    <source>
        <strain evidence="1">CGMCC 1.10832</strain>
    </source>
</reference>
<protein>
    <recommendedName>
        <fullName evidence="5">DUF115 domain-containing protein</fullName>
    </recommendedName>
</protein>
<keyword evidence="4" id="KW-1185">Reference proteome</keyword>
<dbReference type="Proteomes" id="UP000636010">
    <property type="component" value="Unassembled WGS sequence"/>
</dbReference>
<name>A0A2T4DMU9_9BACT</name>
<evidence type="ECO:0000313" key="2">
    <source>
        <dbReference type="EMBL" id="PTB95144.1"/>
    </source>
</evidence>
<evidence type="ECO:0000313" key="1">
    <source>
        <dbReference type="EMBL" id="GGC32120.1"/>
    </source>
</evidence>
<evidence type="ECO:0000313" key="3">
    <source>
        <dbReference type="Proteomes" id="UP000240608"/>
    </source>
</evidence>
<reference evidence="2 3" key="2">
    <citation type="submission" date="2018-03" db="EMBL/GenBank/DDBJ databases">
        <title>Cross-interface Injection: A General Nanoliter Liquid Handling Method Applied to Single Cells Genome Amplification Automated Nanoliter Liquid Handling Applied to Single Cell Multiple Displacement Amplification.</title>
        <authorList>
            <person name="Yun J."/>
            <person name="Xu P."/>
            <person name="Xu J."/>
            <person name="Dai X."/>
            <person name="Wang Y."/>
            <person name="Zheng X."/>
            <person name="Cao C."/>
            <person name="Yi Q."/>
            <person name="Zhu Y."/>
            <person name="Wang L."/>
            <person name="Dong Z."/>
            <person name="Huang Y."/>
            <person name="Huang L."/>
            <person name="Du W."/>
        </authorList>
    </citation>
    <scope>NUCLEOTIDE SEQUENCE [LARGE SCALE GENOMIC DNA]</scope>
    <source>
        <strain evidence="2 3">Z-D1-2</strain>
    </source>
</reference>
<dbReference type="EMBL" id="PYVU01000114">
    <property type="protein sequence ID" value="PTB95144.1"/>
    <property type="molecule type" value="Genomic_DNA"/>
</dbReference>
<dbReference type="EMBL" id="BMEC01000005">
    <property type="protein sequence ID" value="GGC32120.1"/>
    <property type="molecule type" value="Genomic_DNA"/>
</dbReference>
<organism evidence="2 3">
    <name type="scientific">Marivirga lumbricoides</name>
    <dbReference type="NCBI Taxonomy" id="1046115"/>
    <lineage>
        <taxon>Bacteria</taxon>
        <taxon>Pseudomonadati</taxon>
        <taxon>Bacteroidota</taxon>
        <taxon>Cytophagia</taxon>
        <taxon>Cytophagales</taxon>
        <taxon>Marivirgaceae</taxon>
        <taxon>Marivirga</taxon>
    </lineage>
</organism>
<sequence length="302" mass="35501">MNIFKSPIQRVFENIFLTTFSILKMIILVRKRGKRITDLTHKKHFVILGNGPSLVDELKSINKIPNETEVICVNHFPSTDQFEIIKPKFYVTGAPDLWLDDIDVNFVENSNKLFNNIATKTKWDFNLFIPFEAKRYKRWQEPLKNNPHIKIQYYNNNAVEGIKSFNYLCYRKQLGMPRPHNVMIPCLSLCLQRHIQDILLLGVGHTWLRDLAVTKNNEVLLNQKHFYDKDKSDAKPLDKRGKGSRNLYEVLSKFTLAFYGYFVINDYANSLNVKIYNGTEDSFIDAFERKSIEDYIKTYKNE</sequence>
<reference evidence="4" key="3">
    <citation type="journal article" date="2019" name="Int. J. Syst. Evol. Microbiol.">
        <title>The Global Catalogue of Microorganisms (GCM) 10K type strain sequencing project: providing services to taxonomists for standard genome sequencing and annotation.</title>
        <authorList>
            <consortium name="The Broad Institute Genomics Platform"/>
            <consortium name="The Broad Institute Genome Sequencing Center for Infectious Disease"/>
            <person name="Wu L."/>
            <person name="Ma J."/>
        </authorList>
    </citation>
    <scope>NUCLEOTIDE SEQUENCE [LARGE SCALE GENOMIC DNA]</scope>
    <source>
        <strain evidence="4">CGMCC 1.10832</strain>
    </source>
</reference>
<evidence type="ECO:0000313" key="4">
    <source>
        <dbReference type="Proteomes" id="UP000636010"/>
    </source>
</evidence>
<evidence type="ECO:0008006" key="5">
    <source>
        <dbReference type="Google" id="ProtNLM"/>
    </source>
</evidence>
<comment type="caution">
    <text evidence="2">The sequence shown here is derived from an EMBL/GenBank/DDBJ whole genome shotgun (WGS) entry which is preliminary data.</text>
</comment>
<gene>
    <name evidence="2" type="ORF">C9994_11535</name>
    <name evidence="1" type="ORF">GCM10011506_16960</name>
</gene>
<reference evidence="1" key="4">
    <citation type="submission" date="2024-05" db="EMBL/GenBank/DDBJ databases">
        <authorList>
            <person name="Sun Q."/>
            <person name="Zhou Y."/>
        </authorList>
    </citation>
    <scope>NUCLEOTIDE SEQUENCE</scope>
    <source>
        <strain evidence="1">CGMCC 1.10832</strain>
    </source>
</reference>
<dbReference type="Gene3D" id="3.90.1480.10">
    <property type="entry name" value="Alpha-2,3-sialyltransferase"/>
    <property type="match status" value="1"/>
</dbReference>
<proteinExistence type="predicted"/>
<dbReference type="AlphaFoldDB" id="A0A2T4DMU9"/>